<name>A0A9D2XQI3_NOTFU</name>
<proteinExistence type="predicted"/>
<dbReference type="PANTHER" id="PTHR15294:SF3">
    <property type="entry name" value="SUMO-SPECIFIC ISOPEPTIDASE USPL1"/>
    <property type="match status" value="1"/>
</dbReference>
<comment type="caution">
    <text evidence="3">The sequence shown here is derived from an EMBL/GenBank/DDBJ whole genome shotgun (WGS) entry which is preliminary data.</text>
</comment>
<dbReference type="InterPro" id="IPR028890">
    <property type="entry name" value="Peptidase_C98"/>
</dbReference>
<dbReference type="GO" id="GO:0016926">
    <property type="term" value="P:protein desumoylation"/>
    <property type="evidence" value="ECO:0007669"/>
    <property type="project" value="TreeGrafter"/>
</dbReference>
<dbReference type="PANTHER" id="PTHR15294">
    <property type="entry name" value="RETINOVIN-RELATED"/>
    <property type="match status" value="1"/>
</dbReference>
<dbReference type="SUPFAM" id="SSF54001">
    <property type="entry name" value="Cysteine proteinases"/>
    <property type="match status" value="1"/>
</dbReference>
<evidence type="ECO:0000313" key="3">
    <source>
        <dbReference type="EMBL" id="KAF7206465.1"/>
    </source>
</evidence>
<feature type="domain" description="USP" evidence="2">
    <location>
        <begin position="326"/>
        <end position="597"/>
    </location>
</feature>
<dbReference type="GO" id="GO:0015030">
    <property type="term" value="C:Cajal body"/>
    <property type="evidence" value="ECO:0007669"/>
    <property type="project" value="TreeGrafter"/>
</dbReference>
<feature type="region of interest" description="Disordered" evidence="1">
    <location>
        <begin position="854"/>
        <end position="880"/>
    </location>
</feature>
<evidence type="ECO:0000256" key="1">
    <source>
        <dbReference type="SAM" id="MobiDB-lite"/>
    </source>
</evidence>
<dbReference type="Proteomes" id="UP000822369">
    <property type="component" value="Chromosome 15"/>
</dbReference>
<feature type="region of interest" description="Disordered" evidence="1">
    <location>
        <begin position="928"/>
        <end position="947"/>
    </location>
</feature>
<feature type="region of interest" description="Disordered" evidence="1">
    <location>
        <begin position="1045"/>
        <end position="1064"/>
    </location>
</feature>
<dbReference type="PROSITE" id="PS50235">
    <property type="entry name" value="USP_3"/>
    <property type="match status" value="1"/>
</dbReference>
<dbReference type="AlphaFoldDB" id="A0A9D2XQI3"/>
<feature type="region of interest" description="Disordered" evidence="1">
    <location>
        <begin position="742"/>
        <end position="822"/>
    </location>
</feature>
<reference evidence="3" key="1">
    <citation type="submission" date="2020-03" db="EMBL/GenBank/DDBJ databases">
        <title>Intra-Species Differences in Population Size shape Life History and Genome Evolution.</title>
        <authorList>
            <person name="Willemsen D."/>
            <person name="Cui R."/>
            <person name="Valenzano D.R."/>
        </authorList>
    </citation>
    <scope>NUCLEOTIDE SEQUENCE</scope>
    <source>
        <strain evidence="3">GRZ</strain>
        <tissue evidence="3">Whole</tissue>
    </source>
</reference>
<dbReference type="OMA" id="CEDEVTR"/>
<dbReference type="KEGG" id="nfu:107387075"/>
<organism evidence="3 4">
    <name type="scientific">Nothobranchius furzeri</name>
    <name type="common">Turquoise killifish</name>
    <dbReference type="NCBI Taxonomy" id="105023"/>
    <lineage>
        <taxon>Eukaryota</taxon>
        <taxon>Metazoa</taxon>
        <taxon>Chordata</taxon>
        <taxon>Craniata</taxon>
        <taxon>Vertebrata</taxon>
        <taxon>Euteleostomi</taxon>
        <taxon>Actinopterygii</taxon>
        <taxon>Neopterygii</taxon>
        <taxon>Teleostei</taxon>
        <taxon>Neoteleostei</taxon>
        <taxon>Acanthomorphata</taxon>
        <taxon>Ovalentaria</taxon>
        <taxon>Atherinomorphae</taxon>
        <taxon>Cyprinodontiformes</taxon>
        <taxon>Nothobranchiidae</taxon>
        <taxon>Nothobranchius</taxon>
    </lineage>
</organism>
<sequence length="1097" mass="119950">MVLFFGCHQRAVDPESSCCLSMTGEDTGLEALASPLAGYLGKVSGDLVFLSQSSLAQSVQERAASLESCPWCTSKGLIYALHSYRINLQESITLCTNPQCLFPLVTRPLEDVLASLVPVVPGVGNKRKLDSELEKEEVIRSPLKCLRSTEGGDLWARRDTDPPVMPLEPGSVSPVTNGVNSTHKTEDGKVNGFHRDFWDAETVGLQDKGVFPGCAAVPDEPATSVFSPQCSSDVLNSNGTDSAPSLHLCASETDFKHQNVPVLNGYSRLGYSPENSTTNKETTAEEELVEDFSSSAEAKSIISEDTDFPCTSLDRPEKLVSVPTRLLWRNSKNLCWLDSLLAALVNCKNLRKCKPEEQPRCSSVWQLISRYEEICAAVRLHQQTGSDGVVRAPRPTLQKANHDLLSLRMSVFKLLQPKLQCKLGKMETPVFAMPLLLALDSQVEQLFQSTFQWEFRCSGCKVITKERVIKTLPTFTNIVPDWRPLNAAHFSPCNMCGMKNQRRTMLLESLSPVFVLHFVEGLPDCDVSLFTFTLKRKLYSISTIIQYDHQLKHFVTWVRNDDGSWLEYDDLKHPEFKIHQKLQVPAHEIHIVFWEMEEDAIPPPSSPEKEGGLSYMMVDGASDQTPDQSFPVLHDDTDIICALTEEDGSNMTDCAATADVNMSIGDSTLLSTFEGLSHNDIITLTLVNVDPADSKVKLLNENHRAKYTDPPTKTEGPGPSPDSSISAADGDVCLKDAVEPPAALESPKTESVDSSSTNAPLAPGAKRQRGKGTSQEKGVRRRGGKAAALQSSSDLPEEFSHTPVEVTPQASPGSSTDSSSLFTSQKSLLDRNAQLSFLLSKLPANHYRKYLTKPTPTQIPPPVPEVKPSHPVHSTPNPIKRQRISAGLPTLQLVTEESLGLPPKAAEMYCGFGLKSSTNYSELPSPLLSNGYPKRSEAPTSNQPMPGMMPSVAEVYSSKKHGSYSSNVPPGLNQTETLRYKLLKKLKAKKKKLAKLNQLLGNQEGAGLRPDSTALTSPSTVTSSTYDDDFLSDLLSPATTASNFSPDSTGFLEMMPNGQDGTNHVNSMVSQNSCGGNGLEHENFLEDFLMQCGLEAN</sequence>
<protein>
    <submittedName>
        <fullName evidence="3">Ubiquitin specific peptidase like 1</fullName>
    </submittedName>
</protein>
<feature type="region of interest" description="Disordered" evidence="1">
    <location>
        <begin position="700"/>
        <end position="728"/>
    </location>
</feature>
<evidence type="ECO:0000259" key="2">
    <source>
        <dbReference type="PROSITE" id="PS50235"/>
    </source>
</evidence>
<feature type="region of interest" description="Disordered" evidence="1">
    <location>
        <begin position="155"/>
        <end position="188"/>
    </location>
</feature>
<dbReference type="GO" id="GO:0030576">
    <property type="term" value="P:Cajal body organization"/>
    <property type="evidence" value="ECO:0007669"/>
    <property type="project" value="InterPro"/>
</dbReference>
<dbReference type="InterPro" id="IPR038765">
    <property type="entry name" value="Papain-like_cys_pep_sf"/>
</dbReference>
<feature type="compositionally biased region" description="Polar residues" evidence="1">
    <location>
        <begin position="173"/>
        <end position="182"/>
    </location>
</feature>
<feature type="compositionally biased region" description="Low complexity" evidence="1">
    <location>
        <begin position="811"/>
        <end position="822"/>
    </location>
</feature>
<dbReference type="InterPro" id="IPR033505">
    <property type="entry name" value="USPL1"/>
</dbReference>
<dbReference type="EMBL" id="JAAVVJ010000015">
    <property type="protein sequence ID" value="KAF7206465.1"/>
    <property type="molecule type" value="Genomic_DNA"/>
</dbReference>
<accession>A0A9D2XQI3</accession>
<gene>
    <name evidence="3" type="primary">uspl1</name>
    <name evidence="3" type="ORF">G4P62_011359</name>
</gene>
<dbReference type="GO" id="GO:0032183">
    <property type="term" value="F:SUMO binding"/>
    <property type="evidence" value="ECO:0007669"/>
    <property type="project" value="InterPro"/>
</dbReference>
<dbReference type="InterPro" id="IPR028889">
    <property type="entry name" value="USP"/>
</dbReference>
<dbReference type="Pfam" id="PF15499">
    <property type="entry name" value="Peptidase_C98"/>
    <property type="match status" value="1"/>
</dbReference>
<evidence type="ECO:0000313" key="4">
    <source>
        <dbReference type="Proteomes" id="UP000822369"/>
    </source>
</evidence>